<proteinExistence type="predicted"/>
<dbReference type="Proteomes" id="UP001162992">
    <property type="component" value="Chromosome 17"/>
</dbReference>
<protein>
    <submittedName>
        <fullName evidence="1">Uncharacterized protein</fullName>
    </submittedName>
</protein>
<accession>A0ACC2B6H7</accession>
<organism evidence="1 2">
    <name type="scientific">Diphasiastrum complanatum</name>
    <name type="common">Issler's clubmoss</name>
    <name type="synonym">Lycopodium complanatum</name>
    <dbReference type="NCBI Taxonomy" id="34168"/>
    <lineage>
        <taxon>Eukaryota</taxon>
        <taxon>Viridiplantae</taxon>
        <taxon>Streptophyta</taxon>
        <taxon>Embryophyta</taxon>
        <taxon>Tracheophyta</taxon>
        <taxon>Lycopodiopsida</taxon>
        <taxon>Lycopodiales</taxon>
        <taxon>Lycopodiaceae</taxon>
        <taxon>Lycopodioideae</taxon>
        <taxon>Diphasiastrum</taxon>
    </lineage>
</organism>
<keyword evidence="2" id="KW-1185">Reference proteome</keyword>
<sequence>MECNRDEALRAMEIAERKFALQDYATARKLLLKAQQLYPSFENILRMLAVVDVHAIVQEKAPGTEIDCYQLLQVDSHAGDSIIKKNYRRLALMLHPDKNKSPGAEAAFKLIGEAWAVLSDKTKRSVYDSKRVLSGKNYIFTKAPMEKGENGHSKQHQGQVPSRAANCAQTNNIGSFWTVCPHCKMQYEYYRTYLNFNLKCQKCLKVFVARDIYDVSANGTNRSYVWPSARAFMFQPGLHNESVGSSFPGSGTAPAAAAASAATGRDTTNNVRASPVAGKKSQTEKNPAIARQGTSRHAKQDLDRENKKRKEEKEKVKGSMKKQQTIDVLLMKKKKKDEESAACHKVEEFHVGKELKKAPLSDKEDEYEHGKEYEEEHKKLNTLASGSQDRQHDVAVDYEIRRSCRTKKDVDYNFDCREEEDLVAFPFSKRHDKTELEKGDVVPQVHKNPDSDDQHGIPVPDSDFYDFDQDRSKKSFSVGQIWAVYDDFDGMPRFYCRITKVLSSDTFGVRMKWLEALPVFGKTSVKISGLSVACGEFKYAQRLTTENEINLFSHVMRLEMEDKDLVKIYPRSGEVWALFKDWDLQELRSSTIDQAKSCNYELVEVLTHFSEEMGVNLVPLVKVDGYKTVFTRQVKAGVKWIPSTELSRFSHMVPSWKIVEKRAAVKALIGAWDLDPAALPSELIHGPAHCNVGR</sequence>
<name>A0ACC2B6H7_DIPCM</name>
<dbReference type="EMBL" id="CM055108">
    <property type="protein sequence ID" value="KAJ7525322.1"/>
    <property type="molecule type" value="Genomic_DNA"/>
</dbReference>
<evidence type="ECO:0000313" key="2">
    <source>
        <dbReference type="Proteomes" id="UP001162992"/>
    </source>
</evidence>
<reference evidence="2" key="1">
    <citation type="journal article" date="2024" name="Proc. Natl. Acad. Sci. U.S.A.">
        <title>Extraordinary preservation of gene collinearity over three hundred million years revealed in homosporous lycophytes.</title>
        <authorList>
            <person name="Li C."/>
            <person name="Wickell D."/>
            <person name="Kuo L.Y."/>
            <person name="Chen X."/>
            <person name="Nie B."/>
            <person name="Liao X."/>
            <person name="Peng D."/>
            <person name="Ji J."/>
            <person name="Jenkins J."/>
            <person name="Williams M."/>
            <person name="Shu S."/>
            <person name="Plott C."/>
            <person name="Barry K."/>
            <person name="Rajasekar S."/>
            <person name="Grimwood J."/>
            <person name="Han X."/>
            <person name="Sun S."/>
            <person name="Hou Z."/>
            <person name="He W."/>
            <person name="Dai G."/>
            <person name="Sun C."/>
            <person name="Schmutz J."/>
            <person name="Leebens-Mack J.H."/>
            <person name="Li F.W."/>
            <person name="Wang L."/>
        </authorList>
    </citation>
    <scope>NUCLEOTIDE SEQUENCE [LARGE SCALE GENOMIC DNA]</scope>
    <source>
        <strain evidence="2">cv. PW_Plant_1</strain>
    </source>
</reference>
<gene>
    <name evidence="1" type="ORF">O6H91_17G045600</name>
</gene>
<evidence type="ECO:0000313" key="1">
    <source>
        <dbReference type="EMBL" id="KAJ7525322.1"/>
    </source>
</evidence>
<comment type="caution">
    <text evidence="1">The sequence shown here is derived from an EMBL/GenBank/DDBJ whole genome shotgun (WGS) entry which is preliminary data.</text>
</comment>